<evidence type="ECO:0000313" key="2">
    <source>
        <dbReference type="Proteomes" id="UP000249748"/>
    </source>
</evidence>
<gene>
    <name evidence="1" type="ORF">BO79DRAFT_247424</name>
</gene>
<keyword evidence="2" id="KW-1185">Reference proteome</keyword>
<name>A0ACD1I594_9EURO</name>
<proteinExistence type="predicted"/>
<reference evidence="1" key="1">
    <citation type="submission" date="2018-02" db="EMBL/GenBank/DDBJ databases">
        <title>The genomes of Aspergillus section Nigri reveals drivers in fungal speciation.</title>
        <authorList>
            <consortium name="DOE Joint Genome Institute"/>
            <person name="Vesth T.C."/>
            <person name="Nybo J."/>
            <person name="Theobald S."/>
            <person name="Brandl J."/>
            <person name="Frisvad J.C."/>
            <person name="Nielsen K.F."/>
            <person name="Lyhne E.K."/>
            <person name="Kogle M.E."/>
            <person name="Kuo A."/>
            <person name="Riley R."/>
            <person name="Clum A."/>
            <person name="Nolan M."/>
            <person name="Lipzen A."/>
            <person name="Salamov A."/>
            <person name="Henrissat B."/>
            <person name="Wiebenga A."/>
            <person name="De vries R.P."/>
            <person name="Grigoriev I.V."/>
            <person name="Mortensen U.H."/>
            <person name="Andersen M.R."/>
            <person name="Baker S.E."/>
        </authorList>
    </citation>
    <scope>NUCLEOTIDE SEQUENCE</scope>
    <source>
        <strain evidence="1">CBS 115574</strain>
    </source>
</reference>
<dbReference type="Proteomes" id="UP000249748">
    <property type="component" value="Unassembled WGS sequence"/>
</dbReference>
<dbReference type="EMBL" id="KZ824564">
    <property type="protein sequence ID" value="RAK85672.1"/>
    <property type="molecule type" value="Genomic_DNA"/>
</dbReference>
<sequence>MPAKRSISQTKPFRYVDVCQVRSSASLGEVKVGKVRVDGCFLMSKTQWGKFRGQDAGLMYLDLTFHQPADCKLAQATITMNFRETERRRRQTNTSSLEITEFFGPQILTGEKRERQVSKTFEATPKVGAANASVEGIGISRKSQANYASRWKFTGSRFTNDSGDDSDISSSRYRQLVWHLEENELERQAVHHSIVHTALAFHHDPSPFYLDLQIEVKMQRWHQRILQRLLCPPRDQKALTRAKIKPVIPETDDPLFTKLVKNINQTMVEENLQPVAEVSDPKPAAFADDTQENDPESGLTNISLPNEALLVLARQLTGNQTPSTLALPGSCSAASTQTVNSSDSTLVESETVSQPDYQEEIKSASCKTGDPVTVYLPKESIKTATIQEHASLVALYGVRHTSQFLAALIAWLILGLSALHAGLTRAVRDHEKY</sequence>
<evidence type="ECO:0000313" key="1">
    <source>
        <dbReference type="EMBL" id="RAK85672.1"/>
    </source>
</evidence>
<accession>A0ACD1I594</accession>
<protein>
    <submittedName>
        <fullName evidence="1">Uncharacterized protein</fullName>
    </submittedName>
</protein>
<organism evidence="1 2">
    <name type="scientific">Aspergillus costaricaensis CBS 115574</name>
    <dbReference type="NCBI Taxonomy" id="1448317"/>
    <lineage>
        <taxon>Eukaryota</taxon>
        <taxon>Fungi</taxon>
        <taxon>Dikarya</taxon>
        <taxon>Ascomycota</taxon>
        <taxon>Pezizomycotina</taxon>
        <taxon>Eurotiomycetes</taxon>
        <taxon>Eurotiomycetidae</taxon>
        <taxon>Eurotiales</taxon>
        <taxon>Aspergillaceae</taxon>
        <taxon>Aspergillus</taxon>
        <taxon>Aspergillus subgen. Circumdati</taxon>
    </lineage>
</organism>